<feature type="non-terminal residue" evidence="2">
    <location>
        <position position="72"/>
    </location>
</feature>
<dbReference type="Proteomes" id="UP001154282">
    <property type="component" value="Unassembled WGS sequence"/>
</dbReference>
<evidence type="ECO:0000313" key="2">
    <source>
        <dbReference type="EMBL" id="CAI0472933.1"/>
    </source>
</evidence>
<keyword evidence="1" id="KW-1133">Transmembrane helix</keyword>
<organism evidence="2 3">
    <name type="scientific">Linum tenue</name>
    <dbReference type="NCBI Taxonomy" id="586396"/>
    <lineage>
        <taxon>Eukaryota</taxon>
        <taxon>Viridiplantae</taxon>
        <taxon>Streptophyta</taxon>
        <taxon>Embryophyta</taxon>
        <taxon>Tracheophyta</taxon>
        <taxon>Spermatophyta</taxon>
        <taxon>Magnoliopsida</taxon>
        <taxon>eudicotyledons</taxon>
        <taxon>Gunneridae</taxon>
        <taxon>Pentapetalae</taxon>
        <taxon>rosids</taxon>
        <taxon>fabids</taxon>
        <taxon>Malpighiales</taxon>
        <taxon>Linaceae</taxon>
        <taxon>Linum</taxon>
    </lineage>
</organism>
<feature type="transmembrane region" description="Helical" evidence="1">
    <location>
        <begin position="23"/>
        <end position="43"/>
    </location>
</feature>
<keyword evidence="3" id="KW-1185">Reference proteome</keyword>
<keyword evidence="1" id="KW-0812">Transmembrane</keyword>
<dbReference type="AlphaFoldDB" id="A0AAV0PP03"/>
<evidence type="ECO:0000256" key="1">
    <source>
        <dbReference type="SAM" id="Phobius"/>
    </source>
</evidence>
<sequence>MQFAAFPCHFFNMRPPSLQSSSMEMPALLFSHFAFVPLVFHWAGLDETAVLFCLFPSLLLTTKTFLPLLCLT</sequence>
<name>A0AAV0PP03_9ROSI</name>
<feature type="transmembrane region" description="Helical" evidence="1">
    <location>
        <begin position="49"/>
        <end position="71"/>
    </location>
</feature>
<dbReference type="EMBL" id="CAMGYJ010000009">
    <property type="protein sequence ID" value="CAI0472933.1"/>
    <property type="molecule type" value="Genomic_DNA"/>
</dbReference>
<reference evidence="2" key="1">
    <citation type="submission" date="2022-08" db="EMBL/GenBank/DDBJ databases">
        <authorList>
            <person name="Gutierrez-Valencia J."/>
        </authorList>
    </citation>
    <scope>NUCLEOTIDE SEQUENCE</scope>
</reference>
<protein>
    <submittedName>
        <fullName evidence="2">Uncharacterized protein</fullName>
    </submittedName>
</protein>
<evidence type="ECO:0000313" key="3">
    <source>
        <dbReference type="Proteomes" id="UP001154282"/>
    </source>
</evidence>
<gene>
    <name evidence="2" type="ORF">LITE_LOCUS39444</name>
</gene>
<comment type="caution">
    <text evidence="2">The sequence shown here is derived from an EMBL/GenBank/DDBJ whole genome shotgun (WGS) entry which is preliminary data.</text>
</comment>
<keyword evidence="1" id="KW-0472">Membrane</keyword>
<accession>A0AAV0PP03</accession>
<proteinExistence type="predicted"/>